<dbReference type="OrthoDB" id="2364071at2759"/>
<sequence length="155" mass="17583">INFRIAKLLASTGKAKNSEKELLSIVKVLQELIKGINGQSKENHNEYLAQKKAEVNCILQTTKQKIMTQIAVEQNEETPNKNPLLELLYTLKIILEMKQKNLDFQIGLDFNQSEIKNFQISEGKILIPFSAITGIGEVIAKKITDYRQQKGQINN</sequence>
<dbReference type="Proteomes" id="UP001153678">
    <property type="component" value="Unassembled WGS sequence"/>
</dbReference>
<dbReference type="AlphaFoldDB" id="A0A9W4X0C3"/>
<keyword evidence="2" id="KW-1185">Reference proteome</keyword>
<dbReference type="Gene3D" id="1.10.150.870">
    <property type="match status" value="1"/>
</dbReference>
<gene>
    <name evidence="1" type="ORF">FWILDA_LOCUS19083</name>
</gene>
<evidence type="ECO:0000313" key="1">
    <source>
        <dbReference type="EMBL" id="CAI2199457.1"/>
    </source>
</evidence>
<reference evidence="1" key="1">
    <citation type="submission" date="2022-08" db="EMBL/GenBank/DDBJ databases">
        <authorList>
            <person name="Kallberg Y."/>
            <person name="Tangrot J."/>
            <person name="Rosling A."/>
        </authorList>
    </citation>
    <scope>NUCLEOTIDE SEQUENCE</scope>
    <source>
        <strain evidence="1">Wild A</strain>
    </source>
</reference>
<name>A0A9W4X0C3_9GLOM</name>
<proteinExistence type="predicted"/>
<evidence type="ECO:0000313" key="2">
    <source>
        <dbReference type="Proteomes" id="UP001153678"/>
    </source>
</evidence>
<organism evidence="1 2">
    <name type="scientific">Funneliformis geosporum</name>
    <dbReference type="NCBI Taxonomy" id="1117311"/>
    <lineage>
        <taxon>Eukaryota</taxon>
        <taxon>Fungi</taxon>
        <taxon>Fungi incertae sedis</taxon>
        <taxon>Mucoromycota</taxon>
        <taxon>Glomeromycotina</taxon>
        <taxon>Glomeromycetes</taxon>
        <taxon>Glomerales</taxon>
        <taxon>Glomeraceae</taxon>
        <taxon>Funneliformis</taxon>
    </lineage>
</organism>
<accession>A0A9W4X0C3</accession>
<comment type="caution">
    <text evidence="1">The sequence shown here is derived from an EMBL/GenBank/DDBJ whole genome shotgun (WGS) entry which is preliminary data.</text>
</comment>
<feature type="non-terminal residue" evidence="1">
    <location>
        <position position="155"/>
    </location>
</feature>
<protein>
    <submittedName>
        <fullName evidence="1">13184_t:CDS:1</fullName>
    </submittedName>
</protein>
<dbReference type="EMBL" id="CAMKVN010021396">
    <property type="protein sequence ID" value="CAI2199457.1"/>
    <property type="molecule type" value="Genomic_DNA"/>
</dbReference>